<evidence type="ECO:0000313" key="8">
    <source>
        <dbReference type="EMBL" id="AIA99565.1"/>
    </source>
</evidence>
<evidence type="ECO:0008006" key="9">
    <source>
        <dbReference type="Google" id="ProtNLM"/>
    </source>
</evidence>
<dbReference type="SUPFAM" id="SSF51445">
    <property type="entry name" value="(Trans)glycosidases"/>
    <property type="match status" value="1"/>
</dbReference>
<keyword evidence="2 5" id="KW-0732">Signal</keyword>
<dbReference type="PANTHER" id="PTHR11069:SF23">
    <property type="entry name" value="LYSOSOMAL ACID GLUCOSYLCERAMIDASE"/>
    <property type="match status" value="1"/>
</dbReference>
<dbReference type="GO" id="GO:0006680">
    <property type="term" value="P:glucosylceramide catabolic process"/>
    <property type="evidence" value="ECO:0007669"/>
    <property type="project" value="TreeGrafter"/>
</dbReference>
<evidence type="ECO:0000256" key="4">
    <source>
        <dbReference type="RuleBase" id="RU361188"/>
    </source>
</evidence>
<dbReference type="EMBL" id="KJ095702">
    <property type="protein sequence ID" value="AIA99565.1"/>
    <property type="molecule type" value="Genomic_DNA"/>
</dbReference>
<dbReference type="Pfam" id="PF17189">
    <property type="entry name" value="Glyco_hydro_30C"/>
    <property type="match status" value="1"/>
</dbReference>
<organism evidence="8">
    <name type="scientific">uncultured bacterium contig00005(2014)</name>
    <dbReference type="NCBI Taxonomy" id="1465625"/>
    <lineage>
        <taxon>Bacteria</taxon>
        <taxon>environmental samples</taxon>
    </lineage>
</organism>
<dbReference type="PANTHER" id="PTHR11069">
    <property type="entry name" value="GLUCOSYLCERAMIDASE"/>
    <property type="match status" value="1"/>
</dbReference>
<evidence type="ECO:0000256" key="3">
    <source>
        <dbReference type="ARBA" id="ARBA00022801"/>
    </source>
</evidence>
<dbReference type="GO" id="GO:0016020">
    <property type="term" value="C:membrane"/>
    <property type="evidence" value="ECO:0007669"/>
    <property type="project" value="GOC"/>
</dbReference>
<dbReference type="Gene3D" id="3.20.20.80">
    <property type="entry name" value="Glycosidases"/>
    <property type="match status" value="1"/>
</dbReference>
<dbReference type="Pfam" id="PF02055">
    <property type="entry name" value="Glyco_hydro_30"/>
    <property type="match status" value="1"/>
</dbReference>
<feature type="chain" id="PRO_5001582561" description="Glucosylceramidase" evidence="5">
    <location>
        <begin position="20"/>
        <end position="477"/>
    </location>
</feature>
<evidence type="ECO:0000256" key="5">
    <source>
        <dbReference type="SAM" id="SignalP"/>
    </source>
</evidence>
<dbReference type="InterPro" id="IPR033452">
    <property type="entry name" value="GH30_C"/>
</dbReference>
<dbReference type="Gene3D" id="2.60.40.1180">
    <property type="entry name" value="Golgi alpha-mannosidase II"/>
    <property type="match status" value="1"/>
</dbReference>
<dbReference type="PRINTS" id="PR00843">
    <property type="entry name" value="GLHYDRLASE30"/>
</dbReference>
<keyword evidence="3 4" id="KW-0378">Hydrolase</keyword>
<evidence type="ECO:0000256" key="1">
    <source>
        <dbReference type="ARBA" id="ARBA00005382"/>
    </source>
</evidence>
<dbReference type="GO" id="GO:0004348">
    <property type="term" value="F:glucosylceramidase activity"/>
    <property type="evidence" value="ECO:0007669"/>
    <property type="project" value="InterPro"/>
</dbReference>
<feature type="signal peptide" evidence="5">
    <location>
        <begin position="1"/>
        <end position="19"/>
    </location>
</feature>
<proteinExistence type="inferred from homology"/>
<evidence type="ECO:0000256" key="2">
    <source>
        <dbReference type="ARBA" id="ARBA00022729"/>
    </source>
</evidence>
<dbReference type="InterPro" id="IPR017853">
    <property type="entry name" value="GH"/>
</dbReference>
<name>A0A060CSH6_9BACT</name>
<reference evidence="8" key="1">
    <citation type="journal article" date="2014" name="Microb. Ecol.">
        <title>Phylogenetic and Functional Analysis of Gut Microbiota of a Fungus-Growing Higher Termite: Bacteroidetes from Higher Termites Are a Rich Source of beta-Glucosidase Genes.</title>
        <authorList>
            <person name="Zhang M."/>
            <person name="Liu N."/>
            <person name="Qian C."/>
            <person name="Wang Q."/>
            <person name="Wang Q."/>
            <person name="Long Y."/>
            <person name="Huang Y."/>
            <person name="Zhou Z."/>
            <person name="Yan X."/>
        </authorList>
    </citation>
    <scope>NUCLEOTIDE SEQUENCE</scope>
</reference>
<protein>
    <recommendedName>
        <fullName evidence="9">Glucosylceramidase</fullName>
    </recommendedName>
</protein>
<dbReference type="InterPro" id="IPR013780">
    <property type="entry name" value="Glyco_hydro_b"/>
</dbReference>
<evidence type="ECO:0000259" key="7">
    <source>
        <dbReference type="Pfam" id="PF17189"/>
    </source>
</evidence>
<dbReference type="PROSITE" id="PS51257">
    <property type="entry name" value="PROKAR_LIPOPROTEIN"/>
    <property type="match status" value="1"/>
</dbReference>
<dbReference type="SUPFAM" id="SSF51011">
    <property type="entry name" value="Glycosyl hydrolase domain"/>
    <property type="match status" value="1"/>
</dbReference>
<sequence length="477" mass="52967">MKYMINISILSLTIASLFACSDGSENPPAEDPKGDVSMYVTTSNRSQDFKKQAVDFSDEQSAMSITLKPTERFQTMDGFGAAVTGSSAFNLLKMTAENRKKFLTETFSPTEGMGYSYIRVAIGCSDFSLSEYTCWDDKEAGFGLTPEETDYVIPVLKEIIAINPTIKILASPWTCPIWMKERVDDNPWTGGHLKKEYYGDYADYFIKWIQAFKAQGINITSVTPQNEPLNDGNSASLHMDWEEMGEFVNLHLAPKIKASGLGTKVYLYDHNYDVADYPLNIYKSGVDNDVVAGAAFHDYGGQIDALNYVHQQAPGKELIFTETSIGTWNNGQDLSVRLMADMEYVALGTVNRWCKAVIVWNLMLDSDMGPNRPGGCQTCYGAVDIFRGNFKDIKRNSHYYIIGHLASVVKPGATRIGSEGNTESGIIYSAFENTDGTYALVLMNNTSGNKKITVNSGSKKFTYEVPSRGVVSYRWTK</sequence>
<dbReference type="InterPro" id="IPR001139">
    <property type="entry name" value="Glyco_hydro_30"/>
</dbReference>
<dbReference type="AlphaFoldDB" id="A0A060CSH6"/>
<keyword evidence="4" id="KW-0326">Glycosidase</keyword>
<comment type="similarity">
    <text evidence="1 4">Belongs to the glycosyl hydrolase 30 family.</text>
</comment>
<feature type="domain" description="Glycosyl hydrolase family 30 TIM-barrel" evidence="6">
    <location>
        <begin position="77"/>
        <end position="405"/>
    </location>
</feature>
<evidence type="ECO:0000259" key="6">
    <source>
        <dbReference type="Pfam" id="PF02055"/>
    </source>
</evidence>
<accession>A0A060CSH6</accession>
<dbReference type="InterPro" id="IPR033453">
    <property type="entry name" value="Glyco_hydro_30_TIM-barrel"/>
</dbReference>
<feature type="domain" description="Glycosyl hydrolase family 30 beta sandwich" evidence="7">
    <location>
        <begin position="412"/>
        <end position="473"/>
    </location>
</feature>